<feature type="coiled-coil region" evidence="8">
    <location>
        <begin position="178"/>
        <end position="236"/>
    </location>
</feature>
<feature type="chain" id="PRO_5037071590" evidence="9">
    <location>
        <begin position="23"/>
        <end position="457"/>
    </location>
</feature>
<reference evidence="10" key="1">
    <citation type="submission" date="2020-07" db="EMBL/GenBank/DDBJ databases">
        <title>Huge and variable diversity of episymbiotic CPR bacteria and DPANN archaea in groundwater ecosystems.</title>
        <authorList>
            <person name="He C.Y."/>
            <person name="Keren R."/>
            <person name="Whittaker M."/>
            <person name="Farag I.F."/>
            <person name="Doudna J."/>
            <person name="Cate J.H.D."/>
            <person name="Banfield J.F."/>
        </authorList>
    </citation>
    <scope>NUCLEOTIDE SEQUENCE</scope>
    <source>
        <strain evidence="10">NC_groundwater_1482_Ag_S-0.65um_47_24</strain>
    </source>
</reference>
<dbReference type="SUPFAM" id="SSF56954">
    <property type="entry name" value="Outer membrane efflux proteins (OEP)"/>
    <property type="match status" value="1"/>
</dbReference>
<dbReference type="EMBL" id="JACQWF010000046">
    <property type="protein sequence ID" value="MBI4594935.1"/>
    <property type="molecule type" value="Genomic_DNA"/>
</dbReference>
<evidence type="ECO:0000313" key="11">
    <source>
        <dbReference type="Proteomes" id="UP000772181"/>
    </source>
</evidence>
<dbReference type="Gene3D" id="1.20.1600.10">
    <property type="entry name" value="Outer membrane efflux proteins (OEP)"/>
    <property type="match status" value="1"/>
</dbReference>
<keyword evidence="9" id="KW-0732">Signal</keyword>
<organism evidence="10 11">
    <name type="scientific">Tectimicrobiota bacterium</name>
    <dbReference type="NCBI Taxonomy" id="2528274"/>
    <lineage>
        <taxon>Bacteria</taxon>
        <taxon>Pseudomonadati</taxon>
        <taxon>Nitrospinota/Tectimicrobiota group</taxon>
        <taxon>Candidatus Tectimicrobiota</taxon>
    </lineage>
</organism>
<protein>
    <submittedName>
        <fullName evidence="10">TolC family protein</fullName>
    </submittedName>
</protein>
<evidence type="ECO:0000256" key="6">
    <source>
        <dbReference type="ARBA" id="ARBA00023136"/>
    </source>
</evidence>
<gene>
    <name evidence="10" type="ORF">HY730_00980</name>
</gene>
<evidence type="ECO:0000256" key="8">
    <source>
        <dbReference type="SAM" id="Coils"/>
    </source>
</evidence>
<evidence type="ECO:0000256" key="9">
    <source>
        <dbReference type="SAM" id="SignalP"/>
    </source>
</evidence>
<dbReference type="GO" id="GO:1990281">
    <property type="term" value="C:efflux pump complex"/>
    <property type="evidence" value="ECO:0007669"/>
    <property type="project" value="TreeGrafter"/>
</dbReference>
<evidence type="ECO:0000256" key="4">
    <source>
        <dbReference type="ARBA" id="ARBA00022452"/>
    </source>
</evidence>
<dbReference type="GO" id="GO:0009279">
    <property type="term" value="C:cell outer membrane"/>
    <property type="evidence" value="ECO:0007669"/>
    <property type="project" value="UniProtKB-SubCell"/>
</dbReference>
<feature type="signal peptide" evidence="9">
    <location>
        <begin position="1"/>
        <end position="22"/>
    </location>
</feature>
<comment type="subcellular location">
    <subcellularLocation>
        <location evidence="1">Cell outer membrane</location>
    </subcellularLocation>
</comment>
<dbReference type="GO" id="GO:0015288">
    <property type="term" value="F:porin activity"/>
    <property type="evidence" value="ECO:0007669"/>
    <property type="project" value="TreeGrafter"/>
</dbReference>
<keyword evidence="5" id="KW-0812">Transmembrane</keyword>
<keyword evidence="3" id="KW-0813">Transport</keyword>
<evidence type="ECO:0000256" key="7">
    <source>
        <dbReference type="ARBA" id="ARBA00023237"/>
    </source>
</evidence>
<dbReference type="InterPro" id="IPR051906">
    <property type="entry name" value="TolC-like"/>
</dbReference>
<dbReference type="Pfam" id="PF02321">
    <property type="entry name" value="OEP"/>
    <property type="match status" value="2"/>
</dbReference>
<accession>A0A933GLS8</accession>
<dbReference type="PANTHER" id="PTHR30026:SF21">
    <property type="entry name" value="SLR1270 PROTEIN"/>
    <property type="match status" value="1"/>
</dbReference>
<dbReference type="GO" id="GO:0015562">
    <property type="term" value="F:efflux transmembrane transporter activity"/>
    <property type="evidence" value="ECO:0007669"/>
    <property type="project" value="InterPro"/>
</dbReference>
<comment type="caution">
    <text evidence="10">The sequence shown here is derived from an EMBL/GenBank/DDBJ whole genome shotgun (WGS) entry which is preliminary data.</text>
</comment>
<evidence type="ECO:0000256" key="5">
    <source>
        <dbReference type="ARBA" id="ARBA00022692"/>
    </source>
</evidence>
<evidence type="ECO:0000256" key="1">
    <source>
        <dbReference type="ARBA" id="ARBA00004442"/>
    </source>
</evidence>
<dbReference type="AlphaFoldDB" id="A0A933GLS8"/>
<keyword evidence="7" id="KW-0998">Cell outer membrane</keyword>
<evidence type="ECO:0000313" key="10">
    <source>
        <dbReference type="EMBL" id="MBI4594935.1"/>
    </source>
</evidence>
<keyword evidence="4" id="KW-1134">Transmembrane beta strand</keyword>
<evidence type="ECO:0000256" key="3">
    <source>
        <dbReference type="ARBA" id="ARBA00022448"/>
    </source>
</evidence>
<dbReference type="InterPro" id="IPR003423">
    <property type="entry name" value="OMP_efflux"/>
</dbReference>
<keyword evidence="8" id="KW-0175">Coiled coil</keyword>
<sequence>MKGFKIIVIFSAMLMVSYPASSWGESGGAGPVILELKQAVAEALARNPDLQSRKQALEASKERVKQTRSEYWPRLDLMENVTNGNNPVHVFGSLLGQESFTAGNFDLNALNNPSSLNNFATRLSLSQKVYDGGKTTRNIDSAQLRSKITEEESDGSSQKLIFDVVRDYYGISLALSQYETAQAAVKSANSSLKKAQDLFTGGLALKSDVLRVRVHLADMEKEHIAARNALSIARERLNVTMGLSAPRAEYEVRPLVMKMVQAPSLESIQSSALEKRKDLAGWKLMKKISDNMDKNARAAYYPTMDLFADYEINSGTSTGTGDNYLVGVRVKINLFDGFSRSAAVHEARSQAKEVEYKVQSLKERILLECQEALLGVDTSLKQYETARNAVALAEESLKIVRNRYESRLTTMDDLLSAERALVKARSNLTQAIYGYVISVTMVELAAGTLSLDSEIID</sequence>
<keyword evidence="6" id="KW-0472">Membrane</keyword>
<feature type="coiled-coil region" evidence="8">
    <location>
        <begin position="344"/>
        <end position="403"/>
    </location>
</feature>
<comment type="similarity">
    <text evidence="2">Belongs to the outer membrane factor (OMF) (TC 1.B.17) family.</text>
</comment>
<name>A0A933GLS8_UNCTE</name>
<proteinExistence type="inferred from homology"/>
<dbReference type="Proteomes" id="UP000772181">
    <property type="component" value="Unassembled WGS sequence"/>
</dbReference>
<dbReference type="PANTHER" id="PTHR30026">
    <property type="entry name" value="OUTER MEMBRANE PROTEIN TOLC"/>
    <property type="match status" value="1"/>
</dbReference>
<evidence type="ECO:0000256" key="2">
    <source>
        <dbReference type="ARBA" id="ARBA00007613"/>
    </source>
</evidence>